<dbReference type="EMBL" id="VIGB01000003">
    <property type="protein sequence ID" value="TQF05616.1"/>
    <property type="molecule type" value="Genomic_DNA"/>
</dbReference>
<feature type="chain" id="PRO_5022118673" description="Bulb-type lectin domain-containing protein" evidence="1">
    <location>
        <begin position="38"/>
        <end position="283"/>
    </location>
</feature>
<dbReference type="InterPro" id="IPR001480">
    <property type="entry name" value="Bulb-type_lectin_dom"/>
</dbReference>
<sequence length="283" mass="30063">MTHARALRRRLGGLVRRVAVVSALTAAVAGAAMPAMATTPPPPPCDVCHWGNGADVPSGATLKSGTQVQFGQLTTLTMQSDGNLVLRTQGEPSFVLWAGGTYGHPGATATMQADGNFVIYDTNHKALWSTGTYFHAGAHFSLMEDRNLVVYDAHNKAIWQSGSNLKKTPLDLGGQVVTQLNSGATLYGTKTRLVMQPDGNLVIYSQRTGAALWSSMTFGHAGAHLVTGTDRLAIYPAQSGAPLWTSPTGGHGQVVGVFQKDDDFVIYDELGNVLWATYTNYVA</sequence>
<dbReference type="PROSITE" id="PS50927">
    <property type="entry name" value="BULB_LECTIN"/>
    <property type="match status" value="1"/>
</dbReference>
<accession>A0A540W9C2</accession>
<name>A0A540W9C2_9ACTN</name>
<reference evidence="3 4" key="1">
    <citation type="submission" date="2019-06" db="EMBL/GenBank/DDBJ databases">
        <title>Description of Kitasatospora acidophila sp. nov. isolated from pine grove soil, and reclassification of Streptomyces novaecaesareae to Kitasatospora novaeceasareae comb. nov.</title>
        <authorList>
            <person name="Kim M.J."/>
        </authorList>
    </citation>
    <scope>NUCLEOTIDE SEQUENCE [LARGE SCALE GENOMIC DNA]</scope>
    <source>
        <strain evidence="3 4">MMS16-CNU292</strain>
    </source>
</reference>
<protein>
    <recommendedName>
        <fullName evidence="2">Bulb-type lectin domain-containing protein</fullName>
    </recommendedName>
</protein>
<dbReference type="InterPro" id="IPR036426">
    <property type="entry name" value="Bulb-type_lectin_dom_sf"/>
</dbReference>
<keyword evidence="4" id="KW-1185">Reference proteome</keyword>
<proteinExistence type="predicted"/>
<evidence type="ECO:0000259" key="2">
    <source>
        <dbReference type="PROSITE" id="PS50927"/>
    </source>
</evidence>
<organism evidence="3 4">
    <name type="scientific">Kitasatospora acidiphila</name>
    <dbReference type="NCBI Taxonomy" id="2567942"/>
    <lineage>
        <taxon>Bacteria</taxon>
        <taxon>Bacillati</taxon>
        <taxon>Actinomycetota</taxon>
        <taxon>Actinomycetes</taxon>
        <taxon>Kitasatosporales</taxon>
        <taxon>Streptomycetaceae</taxon>
        <taxon>Kitasatospora</taxon>
    </lineage>
</organism>
<evidence type="ECO:0000256" key="1">
    <source>
        <dbReference type="SAM" id="SignalP"/>
    </source>
</evidence>
<dbReference type="AlphaFoldDB" id="A0A540W9C2"/>
<dbReference type="SUPFAM" id="SSF51110">
    <property type="entry name" value="alpha-D-mannose-specific plant lectins"/>
    <property type="match status" value="3"/>
</dbReference>
<dbReference type="SMART" id="SM00108">
    <property type="entry name" value="B_lectin"/>
    <property type="match status" value="2"/>
</dbReference>
<dbReference type="Gene3D" id="2.90.10.10">
    <property type="entry name" value="Bulb-type lectin domain"/>
    <property type="match status" value="4"/>
</dbReference>
<comment type="caution">
    <text evidence="3">The sequence shown here is derived from an EMBL/GenBank/DDBJ whole genome shotgun (WGS) entry which is preliminary data.</text>
</comment>
<evidence type="ECO:0000313" key="4">
    <source>
        <dbReference type="Proteomes" id="UP000319103"/>
    </source>
</evidence>
<dbReference type="RefSeq" id="WP_141636088.1">
    <property type="nucleotide sequence ID" value="NZ_VIGB01000003.1"/>
</dbReference>
<feature type="signal peptide" evidence="1">
    <location>
        <begin position="1"/>
        <end position="37"/>
    </location>
</feature>
<gene>
    <name evidence="3" type="ORF">E6W39_29530</name>
</gene>
<evidence type="ECO:0000313" key="3">
    <source>
        <dbReference type="EMBL" id="TQF05616.1"/>
    </source>
</evidence>
<dbReference type="OrthoDB" id="4332189at2"/>
<dbReference type="Proteomes" id="UP000319103">
    <property type="component" value="Unassembled WGS sequence"/>
</dbReference>
<dbReference type="CDD" id="cd00028">
    <property type="entry name" value="B_lectin"/>
    <property type="match status" value="1"/>
</dbReference>
<keyword evidence="1" id="KW-0732">Signal</keyword>
<feature type="domain" description="Bulb-type lectin" evidence="2">
    <location>
        <begin position="53"/>
        <end position="163"/>
    </location>
</feature>